<protein>
    <submittedName>
        <fullName evidence="3">Uncharacterized protein</fullName>
    </submittedName>
</protein>
<dbReference type="GeneID" id="25267348"/>
<feature type="region of interest" description="Disordered" evidence="1">
    <location>
        <begin position="167"/>
        <end position="186"/>
    </location>
</feature>
<dbReference type="STRING" id="1037660.A0A066UYX7"/>
<evidence type="ECO:0000256" key="2">
    <source>
        <dbReference type="SAM" id="Phobius"/>
    </source>
</evidence>
<evidence type="ECO:0000313" key="3">
    <source>
        <dbReference type="EMBL" id="KDN34672.1"/>
    </source>
</evidence>
<reference evidence="3 4" key="1">
    <citation type="submission" date="2014-05" db="EMBL/GenBank/DDBJ databases">
        <title>Draft genome sequence of a rare smut relative, Tilletiaria anomala UBC 951.</title>
        <authorList>
            <consortium name="DOE Joint Genome Institute"/>
            <person name="Toome M."/>
            <person name="Kuo A."/>
            <person name="Henrissat B."/>
            <person name="Lipzen A."/>
            <person name="Tritt A."/>
            <person name="Yoshinaga Y."/>
            <person name="Zane M."/>
            <person name="Barry K."/>
            <person name="Grigoriev I.V."/>
            <person name="Spatafora J.W."/>
            <person name="Aimea M.C."/>
        </authorList>
    </citation>
    <scope>NUCLEOTIDE SEQUENCE [LARGE SCALE GENOMIC DNA]</scope>
    <source>
        <strain evidence="3 4">UBC 951</strain>
    </source>
</reference>
<dbReference type="EMBL" id="JMSN01000284">
    <property type="protein sequence ID" value="KDN34672.1"/>
    <property type="molecule type" value="Genomic_DNA"/>
</dbReference>
<evidence type="ECO:0000256" key="1">
    <source>
        <dbReference type="SAM" id="MobiDB-lite"/>
    </source>
</evidence>
<proteinExistence type="predicted"/>
<comment type="caution">
    <text evidence="3">The sequence shown here is derived from an EMBL/GenBank/DDBJ whole genome shotgun (WGS) entry which is preliminary data.</text>
</comment>
<dbReference type="OrthoDB" id="3357846at2759"/>
<name>A0A066UYX7_TILAU</name>
<dbReference type="Proteomes" id="UP000027361">
    <property type="component" value="Unassembled WGS sequence"/>
</dbReference>
<keyword evidence="2" id="KW-0812">Transmembrane</keyword>
<feature type="non-terminal residue" evidence="3">
    <location>
        <position position="209"/>
    </location>
</feature>
<dbReference type="InParanoid" id="A0A066UYX7"/>
<organism evidence="3 4">
    <name type="scientific">Tilletiaria anomala (strain ATCC 24038 / CBS 436.72 / UBC 951)</name>
    <dbReference type="NCBI Taxonomy" id="1037660"/>
    <lineage>
        <taxon>Eukaryota</taxon>
        <taxon>Fungi</taxon>
        <taxon>Dikarya</taxon>
        <taxon>Basidiomycota</taxon>
        <taxon>Ustilaginomycotina</taxon>
        <taxon>Exobasidiomycetes</taxon>
        <taxon>Georgefischeriales</taxon>
        <taxon>Tilletiariaceae</taxon>
        <taxon>Tilletiaria</taxon>
    </lineage>
</organism>
<evidence type="ECO:0000313" key="4">
    <source>
        <dbReference type="Proteomes" id="UP000027361"/>
    </source>
</evidence>
<keyword evidence="4" id="KW-1185">Reference proteome</keyword>
<accession>A0A066UYX7</accession>
<feature type="transmembrane region" description="Helical" evidence="2">
    <location>
        <begin position="43"/>
        <end position="74"/>
    </location>
</feature>
<keyword evidence="2" id="KW-0472">Membrane</keyword>
<dbReference type="HOGENOM" id="CLU_1318215_0_0_1"/>
<feature type="compositionally biased region" description="Basic residues" evidence="1">
    <location>
        <begin position="168"/>
        <end position="183"/>
    </location>
</feature>
<dbReference type="RefSeq" id="XP_013239689.1">
    <property type="nucleotide sequence ID" value="XM_013384235.1"/>
</dbReference>
<dbReference type="AlphaFoldDB" id="A0A066UYX7"/>
<keyword evidence="2" id="KW-1133">Transmembrane helix</keyword>
<gene>
    <name evidence="3" type="ORF">K437DRAFT_297001</name>
</gene>
<sequence>MICELLTMPQLHVRRRIPSPIHLSPFSAGPSTNFDIPETVRTFAYILALALLVILQVPTALVNNVTGFMILWFLERLMCSPPLATGGASIWEVFSEENPSALIGCLKMELAEELTLLDAHSQPEATLRNLSKGSKAGAELSDTSPSSFTFIILNFLIPETLASNMLSRRTRGPRKGTGRPHLRTKGELIAEGLTDRSAALMGFLGPFCI</sequence>